<keyword evidence="2" id="KW-1185">Reference proteome</keyword>
<evidence type="ECO:0000313" key="1">
    <source>
        <dbReference type="EMBL" id="MFK2929474.1"/>
    </source>
</evidence>
<name>A0ABW8KFI1_9GAMM</name>
<sequence length="80" mass="8491">MTDTIELLEAIGGDASLRYASADELKGVLEQAQASTEFEKAVASGNGASLRQMLGSMEVENVPQTHAVALLELDWSEPKA</sequence>
<comment type="caution">
    <text evidence="1">The sequence shown here is derived from an EMBL/GenBank/DDBJ whole genome shotgun (WGS) entry which is preliminary data.</text>
</comment>
<dbReference type="RefSeq" id="WP_404535578.1">
    <property type="nucleotide sequence ID" value="NZ_JADIKL010000001.1"/>
</dbReference>
<reference evidence="1 2" key="1">
    <citation type="submission" date="2020-10" db="EMBL/GenBank/DDBJ databases">
        <title>Phylogeny of dyella-like bacteria.</title>
        <authorList>
            <person name="Fu J."/>
        </authorList>
    </citation>
    <scope>NUCLEOTIDE SEQUENCE [LARGE SCALE GENOMIC DNA]</scope>
    <source>
        <strain evidence="1 2">DKC-1</strain>
    </source>
</reference>
<gene>
    <name evidence="1" type="ORF">ISP14_01600</name>
</gene>
<protein>
    <submittedName>
        <fullName evidence="1">Uncharacterized protein</fullName>
    </submittedName>
</protein>
<organism evidence="1 2">
    <name type="scientific">Dyella agri</name>
    <dbReference type="NCBI Taxonomy" id="1926869"/>
    <lineage>
        <taxon>Bacteria</taxon>
        <taxon>Pseudomonadati</taxon>
        <taxon>Pseudomonadota</taxon>
        <taxon>Gammaproteobacteria</taxon>
        <taxon>Lysobacterales</taxon>
        <taxon>Rhodanobacteraceae</taxon>
        <taxon>Dyella</taxon>
    </lineage>
</organism>
<dbReference type="Proteomes" id="UP001620397">
    <property type="component" value="Unassembled WGS sequence"/>
</dbReference>
<accession>A0ABW8KFI1</accession>
<dbReference type="EMBL" id="JADIKL010000001">
    <property type="protein sequence ID" value="MFK2929474.1"/>
    <property type="molecule type" value="Genomic_DNA"/>
</dbReference>
<evidence type="ECO:0000313" key="2">
    <source>
        <dbReference type="Proteomes" id="UP001620397"/>
    </source>
</evidence>
<proteinExistence type="predicted"/>